<keyword evidence="2" id="KW-1133">Transmembrane helix</keyword>
<organism evidence="3 4">
    <name type="scientific">Nocardioides jishulii</name>
    <dbReference type="NCBI Taxonomy" id="2575440"/>
    <lineage>
        <taxon>Bacteria</taxon>
        <taxon>Bacillati</taxon>
        <taxon>Actinomycetota</taxon>
        <taxon>Actinomycetes</taxon>
        <taxon>Propionibacteriales</taxon>
        <taxon>Nocardioidaceae</taxon>
        <taxon>Nocardioides</taxon>
    </lineage>
</organism>
<keyword evidence="2" id="KW-0472">Membrane</keyword>
<feature type="transmembrane region" description="Helical" evidence="2">
    <location>
        <begin position="165"/>
        <end position="186"/>
    </location>
</feature>
<accession>A0A4U2YNI5</accession>
<reference evidence="3 4" key="1">
    <citation type="submission" date="2019-04" db="EMBL/GenBank/DDBJ databases">
        <authorList>
            <person name="Dong K."/>
        </authorList>
    </citation>
    <scope>NUCLEOTIDE SEQUENCE [LARGE SCALE GENOMIC DNA]</scope>
    <source>
        <strain evidence="4">dk3543</strain>
    </source>
</reference>
<dbReference type="Proteomes" id="UP000307808">
    <property type="component" value="Unassembled WGS sequence"/>
</dbReference>
<gene>
    <name evidence="3" type="ORF">FC770_08460</name>
</gene>
<dbReference type="EMBL" id="SZPY01000002">
    <property type="protein sequence ID" value="TKI62414.1"/>
    <property type="molecule type" value="Genomic_DNA"/>
</dbReference>
<feature type="region of interest" description="Disordered" evidence="1">
    <location>
        <begin position="139"/>
        <end position="161"/>
    </location>
</feature>
<sequence>MKGTFTKAYDYKVKVTVAGARAEEGSSKVTIAADFGDIPGLAPVPISNGNMRVTSKLSLDGTEVEVKGSSSVNAAANQPVPVPRLTGTGTVEGDSAKVEVKTFNFEFDKISGADVAADCTSDNGTVGTMTMGVGDIDDLEPPSRGGNGGTGGGTTTLPQTGGGDAMPVIGLWALALGVIGAGLLVWMPRQRRSTI</sequence>
<feature type="compositionally biased region" description="Gly residues" evidence="1">
    <location>
        <begin position="145"/>
        <end position="161"/>
    </location>
</feature>
<keyword evidence="4" id="KW-1185">Reference proteome</keyword>
<dbReference type="OrthoDB" id="3791033at2"/>
<proteinExistence type="predicted"/>
<evidence type="ECO:0000256" key="1">
    <source>
        <dbReference type="SAM" id="MobiDB-lite"/>
    </source>
</evidence>
<protein>
    <submittedName>
        <fullName evidence="3">LPXTG cell wall anchor domain-containing protein</fullName>
    </submittedName>
</protein>
<evidence type="ECO:0000313" key="3">
    <source>
        <dbReference type="EMBL" id="TKI62414.1"/>
    </source>
</evidence>
<dbReference type="NCBIfam" id="TIGR01167">
    <property type="entry name" value="LPXTG_anchor"/>
    <property type="match status" value="1"/>
</dbReference>
<dbReference type="AlphaFoldDB" id="A0A4U2YNI5"/>
<evidence type="ECO:0000256" key="2">
    <source>
        <dbReference type="SAM" id="Phobius"/>
    </source>
</evidence>
<keyword evidence="2" id="KW-0812">Transmembrane</keyword>
<evidence type="ECO:0000313" key="4">
    <source>
        <dbReference type="Proteomes" id="UP000307808"/>
    </source>
</evidence>
<comment type="caution">
    <text evidence="3">The sequence shown here is derived from an EMBL/GenBank/DDBJ whole genome shotgun (WGS) entry which is preliminary data.</text>
</comment>
<name>A0A4U2YNI5_9ACTN</name>